<sequence>MSRARKTRRRAVPRQRSSTARVWSVDDALREYGKLIQWADSLDGTRGLYRFYRDFYKGNWPDSLPDEPARWRHAELTATASADAFRQVDPIWCDPPMMDLLAPDGVVIFAKPLPIVWHDAGWNPTDQRLSAITWAETASTSDGTPLLAISGWVRATGIHYFDEPRFAVRYNGLRLAMNAIGPYGATLPDYSSAGPHRLLQTLTALCRAPLVRDEVEPASKAARKELSRTGQVDRPIRRVYLRRPEHAGDELDAARAARAGEPPRGHWVRGHWKNQWHASIGEHRTIWIAGYPRGDFTAGPVAGTKVLIASNRSPND</sequence>
<proteinExistence type="predicted"/>
<keyword evidence="2" id="KW-1185">Reference proteome</keyword>
<dbReference type="EMBL" id="BOPF01000002">
    <property type="protein sequence ID" value="GIJ43373.1"/>
    <property type="molecule type" value="Genomic_DNA"/>
</dbReference>
<dbReference type="Proteomes" id="UP000619260">
    <property type="component" value="Unassembled WGS sequence"/>
</dbReference>
<comment type="caution">
    <text evidence="1">The sequence shown here is derived from an EMBL/GenBank/DDBJ whole genome shotgun (WGS) entry which is preliminary data.</text>
</comment>
<organism evidence="1 2">
    <name type="scientific">Virgisporangium aliadipatigenens</name>
    <dbReference type="NCBI Taxonomy" id="741659"/>
    <lineage>
        <taxon>Bacteria</taxon>
        <taxon>Bacillati</taxon>
        <taxon>Actinomycetota</taxon>
        <taxon>Actinomycetes</taxon>
        <taxon>Micromonosporales</taxon>
        <taxon>Micromonosporaceae</taxon>
        <taxon>Virgisporangium</taxon>
    </lineage>
</organism>
<dbReference type="AlphaFoldDB" id="A0A8J3YG32"/>
<dbReference type="InterPro" id="IPR058915">
    <property type="entry name" value="AcrVA2-like"/>
</dbReference>
<accession>A0A8J3YG32</accession>
<protein>
    <submittedName>
        <fullName evidence="1">Uncharacterized protein</fullName>
    </submittedName>
</protein>
<reference evidence="1" key="1">
    <citation type="submission" date="2021-01" db="EMBL/GenBank/DDBJ databases">
        <title>Whole genome shotgun sequence of Virgisporangium aliadipatigenens NBRC 105644.</title>
        <authorList>
            <person name="Komaki H."/>
            <person name="Tamura T."/>
        </authorList>
    </citation>
    <scope>NUCLEOTIDE SEQUENCE</scope>
    <source>
        <strain evidence="1">NBRC 105644</strain>
    </source>
</reference>
<gene>
    <name evidence="1" type="ORF">Val02_02590</name>
</gene>
<name>A0A8J3YG32_9ACTN</name>
<dbReference type="Pfam" id="PF26125">
    <property type="entry name" value="AcrVA2-like"/>
    <property type="match status" value="1"/>
</dbReference>
<evidence type="ECO:0000313" key="1">
    <source>
        <dbReference type="EMBL" id="GIJ43373.1"/>
    </source>
</evidence>
<evidence type="ECO:0000313" key="2">
    <source>
        <dbReference type="Proteomes" id="UP000619260"/>
    </source>
</evidence>